<evidence type="ECO:0000313" key="1">
    <source>
        <dbReference type="EMBL" id="KAK1386382.1"/>
    </source>
</evidence>
<gene>
    <name evidence="1" type="ORF">POM88_024117</name>
</gene>
<dbReference type="Pfam" id="PF01269">
    <property type="entry name" value="Fibrillarin"/>
    <property type="match status" value="1"/>
</dbReference>
<keyword evidence="2" id="KW-1185">Reference proteome</keyword>
<dbReference type="SUPFAM" id="SSF51366">
    <property type="entry name" value="Ribulose-phoshate binding barrel"/>
    <property type="match status" value="1"/>
</dbReference>
<dbReference type="GO" id="GO:0004640">
    <property type="term" value="F:phosphoribosylanthranilate isomerase activity"/>
    <property type="evidence" value="ECO:0007669"/>
    <property type="project" value="TreeGrafter"/>
</dbReference>
<dbReference type="Proteomes" id="UP001237642">
    <property type="component" value="Unassembled WGS sequence"/>
</dbReference>
<name>A0AAD8IL44_9APIA</name>
<proteinExistence type="predicted"/>
<reference evidence="1" key="1">
    <citation type="submission" date="2023-02" db="EMBL/GenBank/DDBJ databases">
        <title>Genome of toxic invasive species Heracleum sosnowskyi carries increased number of genes despite the absence of recent whole-genome duplications.</title>
        <authorList>
            <person name="Schelkunov M."/>
            <person name="Shtratnikova V."/>
            <person name="Makarenko M."/>
            <person name="Klepikova A."/>
            <person name="Omelchenko D."/>
            <person name="Novikova G."/>
            <person name="Obukhova E."/>
            <person name="Bogdanov V."/>
            <person name="Penin A."/>
            <person name="Logacheva M."/>
        </authorList>
    </citation>
    <scope>NUCLEOTIDE SEQUENCE</scope>
    <source>
        <strain evidence="1">Hsosn_3</strain>
        <tissue evidence="1">Leaf</tissue>
    </source>
</reference>
<dbReference type="GO" id="GO:0006364">
    <property type="term" value="P:rRNA processing"/>
    <property type="evidence" value="ECO:0007669"/>
    <property type="project" value="InterPro"/>
</dbReference>
<dbReference type="GO" id="GO:0008168">
    <property type="term" value="F:methyltransferase activity"/>
    <property type="evidence" value="ECO:0007669"/>
    <property type="project" value="InterPro"/>
</dbReference>
<dbReference type="PROSITE" id="PS00614">
    <property type="entry name" value="IGPS"/>
    <property type="match status" value="1"/>
</dbReference>
<evidence type="ECO:0000313" key="2">
    <source>
        <dbReference type="Proteomes" id="UP001237642"/>
    </source>
</evidence>
<dbReference type="GO" id="GO:0000162">
    <property type="term" value="P:L-tryptophan biosynthetic process"/>
    <property type="evidence" value="ECO:0007669"/>
    <property type="project" value="TreeGrafter"/>
</dbReference>
<organism evidence="1 2">
    <name type="scientific">Heracleum sosnowskyi</name>
    <dbReference type="NCBI Taxonomy" id="360622"/>
    <lineage>
        <taxon>Eukaryota</taxon>
        <taxon>Viridiplantae</taxon>
        <taxon>Streptophyta</taxon>
        <taxon>Embryophyta</taxon>
        <taxon>Tracheophyta</taxon>
        <taxon>Spermatophyta</taxon>
        <taxon>Magnoliopsida</taxon>
        <taxon>eudicotyledons</taxon>
        <taxon>Gunneridae</taxon>
        <taxon>Pentapetalae</taxon>
        <taxon>asterids</taxon>
        <taxon>campanulids</taxon>
        <taxon>Apiales</taxon>
        <taxon>Apiaceae</taxon>
        <taxon>Apioideae</taxon>
        <taxon>apioid superclade</taxon>
        <taxon>Tordylieae</taxon>
        <taxon>Tordyliinae</taxon>
        <taxon>Heracleum</taxon>
    </lineage>
</organism>
<dbReference type="PANTHER" id="PTHR22854">
    <property type="entry name" value="TRYPTOPHAN BIOSYNTHESIS PROTEIN"/>
    <property type="match status" value="1"/>
</dbReference>
<reference evidence="1" key="2">
    <citation type="submission" date="2023-05" db="EMBL/GenBank/DDBJ databases">
        <authorList>
            <person name="Schelkunov M.I."/>
        </authorList>
    </citation>
    <scope>NUCLEOTIDE SEQUENCE</scope>
    <source>
        <strain evidence="1">Hsosn_3</strain>
        <tissue evidence="1">Leaf</tissue>
    </source>
</reference>
<dbReference type="GO" id="GO:0004425">
    <property type="term" value="F:indole-3-glycerol-phosphate synthase activity"/>
    <property type="evidence" value="ECO:0007669"/>
    <property type="project" value="InterPro"/>
</dbReference>
<evidence type="ECO:0008006" key="3">
    <source>
        <dbReference type="Google" id="ProtNLM"/>
    </source>
</evidence>
<dbReference type="AlphaFoldDB" id="A0AAD8IL44"/>
<dbReference type="InterPro" id="IPR045186">
    <property type="entry name" value="Indole-3-glycerol_P_synth"/>
</dbReference>
<dbReference type="PRINTS" id="PR00052">
    <property type="entry name" value="FIBRILLARIN"/>
</dbReference>
<sequence length="212" mass="23725">MNLATFVNKFKGVCRIDVVGVYLTTSYCIPRHYRQNLCVRKFYRTPPQHAVGLFEFRLQNADNTPRNILEEIIWNTDVEVAQIALPARDFIGTGLPALIAEVKKASPSRGVLREDFDPVCSLRSLKSLCYRMLVGMVDVIFSDVAQPDQARILALNASYFLKAGACALQSLSVAEKPWFLSAPALVRALRTFAGQSKEMRVVKSLTCRVLLL</sequence>
<comment type="caution">
    <text evidence="1">The sequence shown here is derived from an EMBL/GenBank/DDBJ whole genome shotgun (WGS) entry which is preliminary data.</text>
</comment>
<dbReference type="InterPro" id="IPR029063">
    <property type="entry name" value="SAM-dependent_MTases_sf"/>
</dbReference>
<dbReference type="PANTHER" id="PTHR22854:SF2">
    <property type="entry name" value="INDOLE-3-GLYCEROL-PHOSPHATE SYNTHASE"/>
    <property type="match status" value="1"/>
</dbReference>
<protein>
    <recommendedName>
        <fullName evidence="3">Indole-3-glycerol-phosphate synthase</fullName>
    </recommendedName>
</protein>
<accession>A0AAD8IL44</accession>
<dbReference type="InterPro" id="IPR000692">
    <property type="entry name" value="Fibrillarin"/>
</dbReference>
<dbReference type="InterPro" id="IPR001468">
    <property type="entry name" value="Indole-3-GlycerolPSynthase_CS"/>
</dbReference>
<dbReference type="Gene3D" id="3.40.50.150">
    <property type="entry name" value="Vaccinia Virus protein VP39"/>
    <property type="match status" value="1"/>
</dbReference>
<dbReference type="SMART" id="SM01206">
    <property type="entry name" value="Fibrillarin"/>
    <property type="match status" value="1"/>
</dbReference>
<dbReference type="EMBL" id="JAUIZM010000005">
    <property type="protein sequence ID" value="KAK1386382.1"/>
    <property type="molecule type" value="Genomic_DNA"/>
</dbReference>
<dbReference type="InterPro" id="IPR011060">
    <property type="entry name" value="RibuloseP-bd_barrel"/>
</dbReference>
<dbReference type="GO" id="GO:0003723">
    <property type="term" value="F:RNA binding"/>
    <property type="evidence" value="ECO:0007669"/>
    <property type="project" value="InterPro"/>
</dbReference>